<dbReference type="InterPro" id="IPR001902">
    <property type="entry name" value="SLC26A/SulP_fam"/>
</dbReference>
<feature type="region of interest" description="Disordered" evidence="5">
    <location>
        <begin position="82"/>
        <end position="133"/>
    </location>
</feature>
<evidence type="ECO:0000256" key="2">
    <source>
        <dbReference type="ARBA" id="ARBA00022692"/>
    </source>
</evidence>
<reference evidence="8" key="1">
    <citation type="submission" date="2016-11" db="UniProtKB">
        <authorList>
            <consortium name="WormBaseParasite"/>
        </authorList>
    </citation>
    <scope>IDENTIFICATION</scope>
</reference>
<dbReference type="InterPro" id="IPR011547">
    <property type="entry name" value="SLC26A/SulP_dom"/>
</dbReference>
<evidence type="ECO:0000313" key="8">
    <source>
        <dbReference type="WBParaSite" id="maker-unitig_22970-snap-gene-0.2-mRNA-1"/>
    </source>
</evidence>
<accession>A0A1I8F722</accession>
<evidence type="ECO:0000313" key="7">
    <source>
        <dbReference type="Proteomes" id="UP000095280"/>
    </source>
</evidence>
<organism evidence="7 8">
    <name type="scientific">Macrostomum lignano</name>
    <dbReference type="NCBI Taxonomy" id="282301"/>
    <lineage>
        <taxon>Eukaryota</taxon>
        <taxon>Metazoa</taxon>
        <taxon>Spiralia</taxon>
        <taxon>Lophotrochozoa</taxon>
        <taxon>Platyhelminthes</taxon>
        <taxon>Rhabditophora</taxon>
        <taxon>Macrostomorpha</taxon>
        <taxon>Macrostomida</taxon>
        <taxon>Macrostomidae</taxon>
        <taxon>Macrostomum</taxon>
    </lineage>
</organism>
<feature type="domain" description="SLC26A/SulP transporter" evidence="6">
    <location>
        <begin position="214"/>
        <end position="244"/>
    </location>
</feature>
<protein>
    <submittedName>
        <fullName evidence="8">Sulfate_transp domain-containing protein</fullName>
    </submittedName>
</protein>
<dbReference type="Proteomes" id="UP000095280">
    <property type="component" value="Unplaced"/>
</dbReference>
<evidence type="ECO:0000256" key="3">
    <source>
        <dbReference type="ARBA" id="ARBA00022989"/>
    </source>
</evidence>
<keyword evidence="2" id="KW-0812">Transmembrane</keyword>
<evidence type="ECO:0000259" key="6">
    <source>
        <dbReference type="Pfam" id="PF00916"/>
    </source>
</evidence>
<evidence type="ECO:0000256" key="1">
    <source>
        <dbReference type="ARBA" id="ARBA00004141"/>
    </source>
</evidence>
<dbReference type="PANTHER" id="PTHR11814">
    <property type="entry name" value="SULFATE TRANSPORTER"/>
    <property type="match status" value="1"/>
</dbReference>
<sequence>MDNQGAAGQRWLIKNDLTEKFCKKSAADSANQSSSDSREMSAKKVDYTALVAQDCGGWGDYLLGCTSFPDGFAAFAGTNIRHQQPAPAPGRAGASWRGRSGPSKATKSNCSRADDDDDSLAPSDAETERSVRVLRPVSTQHSLTIDTAVGWFRQPLLAPAAGQAEVEPRPAVHPDRGRCWRELARPCSCCRFWASCESTTCGEWLLPDHHLGLTGMAYAFLAELPPYWALYTSFFPPLIYFFFAQIAPDLHGHLGDRLSALIGSLLVSWASCDCGFLTRYLSDPLISGFTMGSRARVQAAQIKYVLGISVRRNGLASLPAALLRSGLQHWSDQFCHPAGHRGRCRT</sequence>
<evidence type="ECO:0000256" key="4">
    <source>
        <dbReference type="ARBA" id="ARBA00023136"/>
    </source>
</evidence>
<feature type="compositionally biased region" description="Low complexity" evidence="5">
    <location>
        <begin position="89"/>
        <end position="103"/>
    </location>
</feature>
<dbReference type="AlphaFoldDB" id="A0A1I8F722"/>
<dbReference type="Pfam" id="PF00916">
    <property type="entry name" value="Sulfate_transp"/>
    <property type="match status" value="1"/>
</dbReference>
<dbReference type="GO" id="GO:0055085">
    <property type="term" value="P:transmembrane transport"/>
    <property type="evidence" value="ECO:0007669"/>
    <property type="project" value="InterPro"/>
</dbReference>
<dbReference type="WBParaSite" id="maker-unitig_22970-snap-gene-0.2-mRNA-1">
    <property type="protein sequence ID" value="maker-unitig_22970-snap-gene-0.2-mRNA-1"/>
    <property type="gene ID" value="maker-unitig_22970-snap-gene-0.2"/>
</dbReference>
<keyword evidence="4" id="KW-0472">Membrane</keyword>
<proteinExistence type="predicted"/>
<comment type="subcellular location">
    <subcellularLocation>
        <location evidence="1">Membrane</location>
        <topology evidence="1">Multi-pass membrane protein</topology>
    </subcellularLocation>
</comment>
<keyword evidence="3" id="KW-1133">Transmembrane helix</keyword>
<keyword evidence="7" id="KW-1185">Reference proteome</keyword>
<name>A0A1I8F722_9PLAT</name>
<evidence type="ECO:0000256" key="5">
    <source>
        <dbReference type="SAM" id="MobiDB-lite"/>
    </source>
</evidence>
<dbReference type="GO" id="GO:0016020">
    <property type="term" value="C:membrane"/>
    <property type="evidence" value="ECO:0007669"/>
    <property type="project" value="UniProtKB-SubCell"/>
</dbReference>